<dbReference type="Proteomes" id="UP000623129">
    <property type="component" value="Unassembled WGS sequence"/>
</dbReference>
<keyword evidence="2" id="KW-1185">Reference proteome</keyword>
<dbReference type="AlphaFoldDB" id="A0A833QUY5"/>
<evidence type="ECO:0000313" key="1">
    <source>
        <dbReference type="EMBL" id="KAF3325937.1"/>
    </source>
</evidence>
<evidence type="ECO:0000313" key="2">
    <source>
        <dbReference type="Proteomes" id="UP000623129"/>
    </source>
</evidence>
<sequence length="557" mass="62935">MAAVAAERGGAVSWRVLARPLMETVLNSHARHHRVAQPLLLHGPRGVGKTSLLLHRLLPEWNKGPHITAYVDFSPDPTTPLPWAAATSQTSMAPLPPSLSSLSDRLDQSLESLTNHAILLGKVGSRDIFTALNKWHGLHKTLHQIAGLSTSSSTCNSAGQLFLLWSKAVLSRMHKLALKETDSLLTSTSKKYSMEEVAYIKEAVTALALAKEILEIQKNWRRESVRHLNHTGNFSRSLSNMATSWPCLLIEILSETSEVDFFQPKLVLNNIDILRKASCADDSTILASAYHDSLIWKIIALGANERCLPVLLVSSDSYYSYQAFLDFGFPDIFISRETFGWTSQEARLHMVFDYFSQTEWKVIDEVLGPNPRQLSEIYALKQRANKETNFEDIVDAYLAYLQATVVNPAMELALDILKKFASDAHQGKIPENRMFFGAPWRQPPHAENRQSSWAKIQLIDFIQSFANTEFGVNYLADDSLEILDDPATIAMLEVGLLYAQRDPSFIRPVTRGIQRCLVRWLVQQKIQLTLEESIAFTWQRIFRGRSYRHLMKEVGYK</sequence>
<dbReference type="OrthoDB" id="1911782at2759"/>
<proteinExistence type="predicted"/>
<protein>
    <submittedName>
        <fullName evidence="1">Uncharacterized protein</fullName>
    </submittedName>
</protein>
<gene>
    <name evidence="1" type="ORF">FCM35_KLT09017</name>
</gene>
<dbReference type="PANTHER" id="PTHR36017:SF1">
    <property type="entry name" value="EMBRYO DEFECTIVE 1381"/>
    <property type="match status" value="1"/>
</dbReference>
<reference evidence="1" key="1">
    <citation type="submission" date="2020-01" db="EMBL/GenBank/DDBJ databases">
        <title>Genome sequence of Kobresia littledalei, the first chromosome-level genome in the family Cyperaceae.</title>
        <authorList>
            <person name="Qu G."/>
        </authorList>
    </citation>
    <scope>NUCLEOTIDE SEQUENCE</scope>
    <source>
        <strain evidence="1">C.B.Clarke</strain>
        <tissue evidence="1">Leaf</tissue>
    </source>
</reference>
<name>A0A833QUY5_9POAL</name>
<dbReference type="EMBL" id="SWLB01000019">
    <property type="protein sequence ID" value="KAF3325937.1"/>
    <property type="molecule type" value="Genomic_DNA"/>
</dbReference>
<organism evidence="1 2">
    <name type="scientific">Carex littledalei</name>
    <dbReference type="NCBI Taxonomy" id="544730"/>
    <lineage>
        <taxon>Eukaryota</taxon>
        <taxon>Viridiplantae</taxon>
        <taxon>Streptophyta</taxon>
        <taxon>Embryophyta</taxon>
        <taxon>Tracheophyta</taxon>
        <taxon>Spermatophyta</taxon>
        <taxon>Magnoliopsida</taxon>
        <taxon>Liliopsida</taxon>
        <taxon>Poales</taxon>
        <taxon>Cyperaceae</taxon>
        <taxon>Cyperoideae</taxon>
        <taxon>Cariceae</taxon>
        <taxon>Carex</taxon>
        <taxon>Carex subgen. Euthyceras</taxon>
    </lineage>
</organism>
<comment type="caution">
    <text evidence="1">The sequence shown here is derived from an EMBL/GenBank/DDBJ whole genome shotgun (WGS) entry which is preliminary data.</text>
</comment>
<dbReference type="PANTHER" id="PTHR36017">
    <property type="entry name" value="EMBRYO DEFECTIVE 1381"/>
    <property type="match status" value="1"/>
</dbReference>
<accession>A0A833QUY5</accession>